<dbReference type="Proteomes" id="UP000077684">
    <property type="component" value="Unassembled WGS sequence"/>
</dbReference>
<evidence type="ECO:0000313" key="3">
    <source>
        <dbReference type="Proteomes" id="UP000077684"/>
    </source>
</evidence>
<keyword evidence="3" id="KW-1185">Reference proteome</keyword>
<reference evidence="2" key="2">
    <citation type="journal article" date="2019" name="IMA Fungus">
        <title>Genome sequencing and comparison of five Tilletia species to identify candidate genes for the detection of regulated species infecting wheat.</title>
        <authorList>
            <person name="Nguyen H.D.T."/>
            <person name="Sultana T."/>
            <person name="Kesanakurti P."/>
            <person name="Hambleton S."/>
        </authorList>
    </citation>
    <scope>NUCLEOTIDE SEQUENCE</scope>
    <source>
        <strain evidence="2">DAOMC 236426</strain>
    </source>
</reference>
<organism evidence="2 3">
    <name type="scientific">Tilletia controversa</name>
    <name type="common">dwarf bunt fungus</name>
    <dbReference type="NCBI Taxonomy" id="13291"/>
    <lineage>
        <taxon>Eukaryota</taxon>
        <taxon>Fungi</taxon>
        <taxon>Dikarya</taxon>
        <taxon>Basidiomycota</taxon>
        <taxon>Ustilaginomycotina</taxon>
        <taxon>Exobasidiomycetes</taxon>
        <taxon>Tilletiales</taxon>
        <taxon>Tilletiaceae</taxon>
        <taxon>Tilletia</taxon>
    </lineage>
</organism>
<dbReference type="AlphaFoldDB" id="A0A8X7MPX1"/>
<feature type="signal peptide" evidence="1">
    <location>
        <begin position="1"/>
        <end position="22"/>
    </location>
</feature>
<accession>A0A8X7MPX1</accession>
<reference evidence="2" key="1">
    <citation type="submission" date="2016-04" db="EMBL/GenBank/DDBJ databases">
        <authorList>
            <person name="Nguyen H.D."/>
            <person name="Samba Siva P."/>
            <person name="Cullis J."/>
            <person name="Levesque C.A."/>
            <person name="Hambleton S."/>
        </authorList>
    </citation>
    <scope>NUCLEOTIDE SEQUENCE</scope>
    <source>
        <strain evidence="2">DAOMC 236426</strain>
    </source>
</reference>
<feature type="chain" id="PRO_5036493726" evidence="1">
    <location>
        <begin position="23"/>
        <end position="403"/>
    </location>
</feature>
<dbReference type="EMBL" id="LWDE02000860">
    <property type="protein sequence ID" value="KAE8243619.1"/>
    <property type="molecule type" value="Genomic_DNA"/>
</dbReference>
<evidence type="ECO:0000313" key="2">
    <source>
        <dbReference type="EMBL" id="KAE8243619.1"/>
    </source>
</evidence>
<sequence>MQLKLAFIAAAVVLATSALAAADVQSNEGIVVRSAAGLHTAHGAAAPELVARASKAHFETKAAAAANHADKLIKTDLIKFEQLSLQSKVSKKEAHLALSAFNEHLLDFGMKFQKLAAEHKGNKARSLEQRQAILQPAIANLSKSLNQALPKIRKLARHLTTNLGLNTVSVIVGQITPGLKQVDLGLEAILKVVADDAGPTLVDPLLHVVYGLLDGLGLNLNARDAPVERAQGKVAVKKEIGASLNLAGVHFAADTKQVKILLGQTKVTLPEFKHIIRQVNGHASAATTEFTRLHALSKKAELNARAQPGELALAVNNLLTDLDRLTPVLYKLVKQALKDLELNTVNKLIAELKPTLASLYLGLEALLRGLGAGLAPLVDPLLATVDSLTKALGLDLNNNTGKL</sequence>
<proteinExistence type="predicted"/>
<keyword evidence="1" id="KW-0732">Signal</keyword>
<evidence type="ECO:0000256" key="1">
    <source>
        <dbReference type="SAM" id="SignalP"/>
    </source>
</evidence>
<protein>
    <submittedName>
        <fullName evidence="2">Uncharacterized protein</fullName>
    </submittedName>
</protein>
<comment type="caution">
    <text evidence="2">The sequence shown here is derived from an EMBL/GenBank/DDBJ whole genome shotgun (WGS) entry which is preliminary data.</text>
</comment>
<gene>
    <name evidence="2" type="ORF">A4X06_0g6192</name>
</gene>
<name>A0A8X7MPX1_9BASI</name>